<keyword evidence="11" id="KW-0520">NAD</keyword>
<evidence type="ECO:0000256" key="5">
    <source>
        <dbReference type="ARBA" id="ARBA00022448"/>
    </source>
</evidence>
<evidence type="ECO:0000256" key="11">
    <source>
        <dbReference type="ARBA" id="ARBA00023027"/>
    </source>
</evidence>
<keyword evidence="5" id="KW-0813">Transport</keyword>
<feature type="transmembrane region" description="Helical" evidence="16">
    <location>
        <begin position="106"/>
        <end position="126"/>
    </location>
</feature>
<evidence type="ECO:0000256" key="16">
    <source>
        <dbReference type="SAM" id="Phobius"/>
    </source>
</evidence>
<name>A0A6C0R3L1_9ODON</name>
<evidence type="ECO:0000256" key="14">
    <source>
        <dbReference type="ARBA" id="ARBA00031019"/>
    </source>
</evidence>
<keyword evidence="7 16" id="KW-0812">Transmembrane</keyword>
<keyword evidence="10 16" id="KW-1133">Transmembrane helix</keyword>
<dbReference type="PANTHER" id="PTHR11435">
    <property type="entry name" value="NADH UBIQUINONE OXIDOREDUCTASE SUBUNIT ND6"/>
    <property type="match status" value="1"/>
</dbReference>
<evidence type="ECO:0000256" key="6">
    <source>
        <dbReference type="ARBA" id="ARBA00022660"/>
    </source>
</evidence>
<keyword evidence="9" id="KW-0249">Electron transport</keyword>
<keyword evidence="6" id="KW-0679">Respiratory chain</keyword>
<reference evidence="17" key="1">
    <citation type="journal article" date="2019" name="Sci. Rep.">
        <title>The mitochondrial genomes of palaeopteran insects and insights into the early insect relationships.</title>
        <authorList>
            <person name="Song N."/>
            <person name="Li X."/>
            <person name="Yin X."/>
            <person name="Li X."/>
            <person name="Yin J."/>
            <person name="Pan P."/>
        </authorList>
    </citation>
    <scope>NUCLEOTIDE SEQUENCE</scope>
</reference>
<evidence type="ECO:0000256" key="13">
    <source>
        <dbReference type="ARBA" id="ARBA00023136"/>
    </source>
</evidence>
<evidence type="ECO:0000313" key="17">
    <source>
        <dbReference type="EMBL" id="QHZ87450.1"/>
    </source>
</evidence>
<comment type="catalytic activity">
    <reaction evidence="15">
        <text>a ubiquinone + NADH + 5 H(+)(in) = a ubiquinol + NAD(+) + 4 H(+)(out)</text>
        <dbReference type="Rhea" id="RHEA:29091"/>
        <dbReference type="Rhea" id="RHEA-COMP:9565"/>
        <dbReference type="Rhea" id="RHEA-COMP:9566"/>
        <dbReference type="ChEBI" id="CHEBI:15378"/>
        <dbReference type="ChEBI" id="CHEBI:16389"/>
        <dbReference type="ChEBI" id="CHEBI:17976"/>
        <dbReference type="ChEBI" id="CHEBI:57540"/>
        <dbReference type="ChEBI" id="CHEBI:57945"/>
        <dbReference type="EC" id="7.1.1.2"/>
    </reaction>
</comment>
<dbReference type="GO" id="GO:0008137">
    <property type="term" value="F:NADH dehydrogenase (ubiquinone) activity"/>
    <property type="evidence" value="ECO:0007669"/>
    <property type="project" value="UniProtKB-EC"/>
</dbReference>
<proteinExistence type="inferred from homology"/>
<dbReference type="InterPro" id="IPR050269">
    <property type="entry name" value="ComplexI_Subunit6"/>
</dbReference>
<evidence type="ECO:0000256" key="2">
    <source>
        <dbReference type="ARBA" id="ARBA00005698"/>
    </source>
</evidence>
<feature type="transmembrane region" description="Helical" evidence="16">
    <location>
        <begin position="48"/>
        <end position="69"/>
    </location>
</feature>
<evidence type="ECO:0000256" key="9">
    <source>
        <dbReference type="ARBA" id="ARBA00022982"/>
    </source>
</evidence>
<gene>
    <name evidence="17" type="primary">nad6</name>
</gene>
<dbReference type="PANTHER" id="PTHR11435:SF1">
    <property type="entry name" value="NADH-UBIQUINONE OXIDOREDUCTASE CHAIN 6"/>
    <property type="match status" value="1"/>
</dbReference>
<dbReference type="EC" id="7.1.1.2" evidence="3"/>
<dbReference type="GO" id="GO:0031966">
    <property type="term" value="C:mitochondrial membrane"/>
    <property type="evidence" value="ECO:0007669"/>
    <property type="project" value="UniProtKB-SubCell"/>
</dbReference>
<evidence type="ECO:0000256" key="10">
    <source>
        <dbReference type="ARBA" id="ARBA00022989"/>
    </source>
</evidence>
<evidence type="ECO:0000256" key="8">
    <source>
        <dbReference type="ARBA" id="ARBA00022967"/>
    </source>
</evidence>
<protein>
    <recommendedName>
        <fullName evidence="4">NADH-ubiquinone oxidoreductase chain 6</fullName>
        <ecNumber evidence="3">7.1.1.2</ecNumber>
    </recommendedName>
    <alternativeName>
        <fullName evidence="14">NADH dehydrogenase subunit 6</fullName>
    </alternativeName>
</protein>
<evidence type="ECO:0000256" key="15">
    <source>
        <dbReference type="ARBA" id="ARBA00049551"/>
    </source>
</evidence>
<dbReference type="EMBL" id="MK951663">
    <property type="protein sequence ID" value="QHZ87450.1"/>
    <property type="molecule type" value="Genomic_DNA"/>
</dbReference>
<keyword evidence="12 17" id="KW-0496">Mitochondrion</keyword>
<keyword evidence="8" id="KW-1278">Translocase</keyword>
<comment type="subcellular location">
    <subcellularLocation>
        <location evidence="1">Mitochondrion membrane</location>
        <topology evidence="1">Multi-pass membrane protein</topology>
    </subcellularLocation>
</comment>
<keyword evidence="13 16" id="KW-0472">Membrane</keyword>
<geneLocation type="mitochondrion" evidence="17"/>
<evidence type="ECO:0000256" key="1">
    <source>
        <dbReference type="ARBA" id="ARBA00004225"/>
    </source>
</evidence>
<evidence type="ECO:0000256" key="12">
    <source>
        <dbReference type="ARBA" id="ARBA00023128"/>
    </source>
</evidence>
<comment type="similarity">
    <text evidence="2">Belongs to the complex I subunit 6 family.</text>
</comment>
<organism evidence="17">
    <name type="scientific">Anotogaster sieboldii</name>
    <dbReference type="NCBI Taxonomy" id="126220"/>
    <lineage>
        <taxon>Eukaryota</taxon>
        <taxon>Metazoa</taxon>
        <taxon>Ecdysozoa</taxon>
        <taxon>Arthropoda</taxon>
        <taxon>Hexapoda</taxon>
        <taxon>Insecta</taxon>
        <taxon>Pterygota</taxon>
        <taxon>Palaeoptera</taxon>
        <taxon>Odonata</taxon>
        <taxon>Epiprocta</taxon>
        <taxon>Anisoptera</taxon>
        <taxon>Cordulegastroidea</taxon>
        <taxon>Cordulegastridae</taxon>
        <taxon>Anotogaster</taxon>
    </lineage>
</organism>
<dbReference type="AlphaFoldDB" id="A0A6C0R3L1"/>
<sequence length="137" mass="16054">MMCLLTGSFSQNTWFSYILFLVFLGGMLVLFIYMTSIASNEFFQKSNYIFLIMVSMTIMFLIMAIYLFLDTYISLNNTNESLSFLTMFKMNDKYLLANLYNMPNSIMTIFMVLYLFLTLIVVVIITKSYRGPLRPMN</sequence>
<feature type="transmembrane region" description="Helical" evidence="16">
    <location>
        <begin position="14"/>
        <end position="36"/>
    </location>
</feature>
<evidence type="ECO:0000256" key="3">
    <source>
        <dbReference type="ARBA" id="ARBA00012944"/>
    </source>
</evidence>
<accession>A0A6C0R3L1</accession>
<evidence type="ECO:0000256" key="7">
    <source>
        <dbReference type="ARBA" id="ARBA00022692"/>
    </source>
</evidence>
<evidence type="ECO:0000256" key="4">
    <source>
        <dbReference type="ARBA" id="ARBA00021095"/>
    </source>
</evidence>